<protein>
    <recommendedName>
        <fullName evidence="5">Lipase domain-containing protein</fullName>
    </recommendedName>
</protein>
<comment type="caution">
    <text evidence="6">The sequence shown here is derived from an EMBL/GenBank/DDBJ whole genome shotgun (WGS) entry which is preliminary data.</text>
</comment>
<comment type="similarity">
    <text evidence="2 4">Belongs to the AB hydrolase superfamily. Lipase family.</text>
</comment>
<proteinExistence type="inferred from homology"/>
<dbReference type="PANTHER" id="PTHR11610">
    <property type="entry name" value="LIPASE"/>
    <property type="match status" value="1"/>
</dbReference>
<sequence>MFLDQLTSTLSFQLFMGGCPIYFEEACSPDMVKFVLSSKSRSGNSFYYLDPYNPGLPVGFNVLVPLKVVIHGYGGLGMDVAIGNVTQAYQERGYNVIIVDWGLLSSLPCYVPAYLNTWHVGQCIATLFLNLIPLGVNPSFVHAIGFSLGAHIAGLTGLNLRNSLGYSFRRITGLDPALPFFATFNNEWKLDPSDAYFVDIIHTSAGTFGKLEASGHADFYVNGGSIQPFCYNKRYPPVCSHMAAGLYFAESIRGNTKKFIGVECDNIANYLLGLCTNGRKAVMGESVNFTTRGKYYVTTSDKPPFALDDDYGYI</sequence>
<dbReference type="GO" id="GO:0016042">
    <property type="term" value="P:lipid catabolic process"/>
    <property type="evidence" value="ECO:0007669"/>
    <property type="project" value="TreeGrafter"/>
</dbReference>
<evidence type="ECO:0000259" key="5">
    <source>
        <dbReference type="Pfam" id="PF00151"/>
    </source>
</evidence>
<dbReference type="InterPro" id="IPR013818">
    <property type="entry name" value="Lipase"/>
</dbReference>
<organism evidence="6 7">
    <name type="scientific">Exocentrus adspersus</name>
    <dbReference type="NCBI Taxonomy" id="1586481"/>
    <lineage>
        <taxon>Eukaryota</taxon>
        <taxon>Metazoa</taxon>
        <taxon>Ecdysozoa</taxon>
        <taxon>Arthropoda</taxon>
        <taxon>Hexapoda</taxon>
        <taxon>Insecta</taxon>
        <taxon>Pterygota</taxon>
        <taxon>Neoptera</taxon>
        <taxon>Endopterygota</taxon>
        <taxon>Coleoptera</taxon>
        <taxon>Polyphaga</taxon>
        <taxon>Cucujiformia</taxon>
        <taxon>Chrysomeloidea</taxon>
        <taxon>Cerambycidae</taxon>
        <taxon>Lamiinae</taxon>
        <taxon>Acanthocinini</taxon>
        <taxon>Exocentrus</taxon>
    </lineage>
</organism>
<dbReference type="EMBL" id="JANEYG010000031">
    <property type="protein sequence ID" value="KAJ8917649.1"/>
    <property type="molecule type" value="Genomic_DNA"/>
</dbReference>
<dbReference type="Gene3D" id="3.40.50.1820">
    <property type="entry name" value="alpha/beta hydrolase"/>
    <property type="match status" value="1"/>
</dbReference>
<evidence type="ECO:0000256" key="4">
    <source>
        <dbReference type="RuleBase" id="RU004262"/>
    </source>
</evidence>
<dbReference type="InterPro" id="IPR033906">
    <property type="entry name" value="Lipase_N"/>
</dbReference>
<evidence type="ECO:0000313" key="7">
    <source>
        <dbReference type="Proteomes" id="UP001159042"/>
    </source>
</evidence>
<evidence type="ECO:0000256" key="1">
    <source>
        <dbReference type="ARBA" id="ARBA00004613"/>
    </source>
</evidence>
<dbReference type="AlphaFoldDB" id="A0AAV8VTT7"/>
<accession>A0AAV8VTT7</accession>
<dbReference type="Proteomes" id="UP001159042">
    <property type="component" value="Unassembled WGS sequence"/>
</dbReference>
<dbReference type="InterPro" id="IPR000734">
    <property type="entry name" value="TAG_lipase"/>
</dbReference>
<dbReference type="Pfam" id="PF00151">
    <property type="entry name" value="Lipase"/>
    <property type="match status" value="1"/>
</dbReference>
<dbReference type="GO" id="GO:0016298">
    <property type="term" value="F:lipase activity"/>
    <property type="evidence" value="ECO:0007669"/>
    <property type="project" value="InterPro"/>
</dbReference>
<dbReference type="GO" id="GO:0005615">
    <property type="term" value="C:extracellular space"/>
    <property type="evidence" value="ECO:0007669"/>
    <property type="project" value="TreeGrafter"/>
</dbReference>
<name>A0AAV8VTT7_9CUCU</name>
<evidence type="ECO:0000313" key="6">
    <source>
        <dbReference type="EMBL" id="KAJ8917649.1"/>
    </source>
</evidence>
<dbReference type="SUPFAM" id="SSF53474">
    <property type="entry name" value="alpha/beta-Hydrolases"/>
    <property type="match status" value="1"/>
</dbReference>
<keyword evidence="7" id="KW-1185">Reference proteome</keyword>
<dbReference type="CDD" id="cd00707">
    <property type="entry name" value="Pancreat_lipase_like"/>
    <property type="match status" value="1"/>
</dbReference>
<reference evidence="6 7" key="1">
    <citation type="journal article" date="2023" name="Insect Mol. Biol.">
        <title>Genome sequencing provides insights into the evolution of gene families encoding plant cell wall-degrading enzymes in longhorned beetles.</title>
        <authorList>
            <person name="Shin N.R."/>
            <person name="Okamura Y."/>
            <person name="Kirsch R."/>
            <person name="Pauchet Y."/>
        </authorList>
    </citation>
    <scope>NUCLEOTIDE SEQUENCE [LARGE SCALE GENOMIC DNA]</scope>
    <source>
        <strain evidence="6">EAD_L_NR</strain>
    </source>
</reference>
<dbReference type="PRINTS" id="PR00821">
    <property type="entry name" value="TAGLIPASE"/>
</dbReference>
<evidence type="ECO:0000256" key="3">
    <source>
        <dbReference type="ARBA" id="ARBA00022525"/>
    </source>
</evidence>
<dbReference type="InterPro" id="IPR029058">
    <property type="entry name" value="AB_hydrolase_fold"/>
</dbReference>
<feature type="domain" description="Lipase" evidence="5">
    <location>
        <begin position="58"/>
        <end position="305"/>
    </location>
</feature>
<dbReference type="PANTHER" id="PTHR11610:SF178">
    <property type="entry name" value="LIPASE MEMBER H-A-LIKE PROTEIN"/>
    <property type="match status" value="1"/>
</dbReference>
<evidence type="ECO:0000256" key="2">
    <source>
        <dbReference type="ARBA" id="ARBA00010701"/>
    </source>
</evidence>
<keyword evidence="3" id="KW-0964">Secreted</keyword>
<comment type="subcellular location">
    <subcellularLocation>
        <location evidence="1">Secreted</location>
    </subcellularLocation>
</comment>
<gene>
    <name evidence="6" type="ORF">NQ315_005096</name>
</gene>